<name>A0ABU9AZU9_9BACT</name>
<proteinExistence type="predicted"/>
<sequence length="142" mass="15640">MPDDEFNDVIAAARQKASEREVQAANRRDGMMEAIRSKRDVLHTVVHRVLLQAWRALESAGVKASVDTGANSRGEWQIALKVADKPHAPALVFSVISGLAVHLVCSKEYQTPREEVNYDLIDDATPVEIAQIVSDYLSETLG</sequence>
<keyword evidence="2" id="KW-1185">Reference proteome</keyword>
<organism evidence="1 2">
    <name type="scientific">Luteolibacter soli</name>
    <dbReference type="NCBI Taxonomy" id="3135280"/>
    <lineage>
        <taxon>Bacteria</taxon>
        <taxon>Pseudomonadati</taxon>
        <taxon>Verrucomicrobiota</taxon>
        <taxon>Verrucomicrobiia</taxon>
        <taxon>Verrucomicrobiales</taxon>
        <taxon>Verrucomicrobiaceae</taxon>
        <taxon>Luteolibacter</taxon>
    </lineage>
</organism>
<dbReference type="Proteomes" id="UP001371305">
    <property type="component" value="Unassembled WGS sequence"/>
</dbReference>
<protein>
    <submittedName>
        <fullName evidence="1">Uncharacterized protein</fullName>
    </submittedName>
</protein>
<dbReference type="EMBL" id="JBBUKT010000010">
    <property type="protein sequence ID" value="MEK7953304.1"/>
    <property type="molecule type" value="Genomic_DNA"/>
</dbReference>
<gene>
    <name evidence="1" type="ORF">WKV53_22510</name>
</gene>
<accession>A0ABU9AZU9</accession>
<evidence type="ECO:0000313" key="1">
    <source>
        <dbReference type="EMBL" id="MEK7953304.1"/>
    </source>
</evidence>
<comment type="caution">
    <text evidence="1">The sequence shown here is derived from an EMBL/GenBank/DDBJ whole genome shotgun (WGS) entry which is preliminary data.</text>
</comment>
<reference evidence="1 2" key="1">
    <citation type="submission" date="2024-04" db="EMBL/GenBank/DDBJ databases">
        <title>Luteolibacter sp. isolated from soil.</title>
        <authorList>
            <person name="An J."/>
        </authorList>
    </citation>
    <scope>NUCLEOTIDE SEQUENCE [LARGE SCALE GENOMIC DNA]</scope>
    <source>
        <strain evidence="1 2">Y139</strain>
    </source>
</reference>
<dbReference type="RefSeq" id="WP_341407069.1">
    <property type="nucleotide sequence ID" value="NZ_JBBUKT010000010.1"/>
</dbReference>
<evidence type="ECO:0000313" key="2">
    <source>
        <dbReference type="Proteomes" id="UP001371305"/>
    </source>
</evidence>